<dbReference type="AlphaFoldDB" id="A0AAV5MKY5"/>
<dbReference type="InterPro" id="IPR000477">
    <property type="entry name" value="RT_dom"/>
</dbReference>
<dbReference type="Proteomes" id="UP001054252">
    <property type="component" value="Unassembled WGS sequence"/>
</dbReference>
<dbReference type="SUPFAM" id="SSF56219">
    <property type="entry name" value="DNase I-like"/>
    <property type="match status" value="1"/>
</dbReference>
<feature type="domain" description="Reverse transcriptase" evidence="1">
    <location>
        <begin position="459"/>
        <end position="552"/>
    </location>
</feature>
<dbReference type="EMBL" id="BPVZ01000371">
    <property type="protein sequence ID" value="GKV50480.1"/>
    <property type="molecule type" value="Genomic_DNA"/>
</dbReference>
<name>A0AAV5MKY5_9ROSI</name>
<gene>
    <name evidence="2" type="ORF">SLEP1_g57182</name>
</gene>
<dbReference type="PANTHER" id="PTHR46890:SF48">
    <property type="entry name" value="RNA-DIRECTED DNA POLYMERASE"/>
    <property type="match status" value="1"/>
</dbReference>
<dbReference type="PANTHER" id="PTHR46890">
    <property type="entry name" value="NON-LTR RETROLELEMENT REVERSE TRANSCRIPTASE-LIKE PROTEIN-RELATED"/>
    <property type="match status" value="1"/>
</dbReference>
<dbReference type="InterPro" id="IPR052343">
    <property type="entry name" value="Retrotransposon-Effector_Assoc"/>
</dbReference>
<organism evidence="2 3">
    <name type="scientific">Rubroshorea leprosula</name>
    <dbReference type="NCBI Taxonomy" id="152421"/>
    <lineage>
        <taxon>Eukaryota</taxon>
        <taxon>Viridiplantae</taxon>
        <taxon>Streptophyta</taxon>
        <taxon>Embryophyta</taxon>
        <taxon>Tracheophyta</taxon>
        <taxon>Spermatophyta</taxon>
        <taxon>Magnoliopsida</taxon>
        <taxon>eudicotyledons</taxon>
        <taxon>Gunneridae</taxon>
        <taxon>Pentapetalae</taxon>
        <taxon>rosids</taxon>
        <taxon>malvids</taxon>
        <taxon>Malvales</taxon>
        <taxon>Dipterocarpaceae</taxon>
        <taxon>Rubroshorea</taxon>
    </lineage>
</organism>
<evidence type="ECO:0000259" key="1">
    <source>
        <dbReference type="Pfam" id="PF00078"/>
    </source>
</evidence>
<reference evidence="2 3" key="1">
    <citation type="journal article" date="2021" name="Commun. Biol.">
        <title>The genome of Shorea leprosula (Dipterocarpaceae) highlights the ecological relevance of drought in aseasonal tropical rainforests.</title>
        <authorList>
            <person name="Ng K.K.S."/>
            <person name="Kobayashi M.J."/>
            <person name="Fawcett J.A."/>
            <person name="Hatakeyama M."/>
            <person name="Paape T."/>
            <person name="Ng C.H."/>
            <person name="Ang C.C."/>
            <person name="Tnah L.H."/>
            <person name="Lee C.T."/>
            <person name="Nishiyama T."/>
            <person name="Sese J."/>
            <person name="O'Brien M.J."/>
            <person name="Copetti D."/>
            <person name="Mohd Noor M.I."/>
            <person name="Ong R.C."/>
            <person name="Putra M."/>
            <person name="Sireger I.Z."/>
            <person name="Indrioko S."/>
            <person name="Kosugi Y."/>
            <person name="Izuno A."/>
            <person name="Isagi Y."/>
            <person name="Lee S.L."/>
            <person name="Shimizu K.K."/>
        </authorList>
    </citation>
    <scope>NUCLEOTIDE SEQUENCE [LARGE SCALE GENOMIC DNA]</scope>
    <source>
        <strain evidence="2">214</strain>
    </source>
</reference>
<accession>A0AAV5MKY5</accession>
<keyword evidence="3" id="KW-1185">Reference proteome</keyword>
<dbReference type="Pfam" id="PF00078">
    <property type="entry name" value="RVT_1"/>
    <property type="match status" value="1"/>
</dbReference>
<evidence type="ECO:0000313" key="2">
    <source>
        <dbReference type="EMBL" id="GKV50480.1"/>
    </source>
</evidence>
<proteinExistence type="predicted"/>
<evidence type="ECO:0000313" key="3">
    <source>
        <dbReference type="Proteomes" id="UP001054252"/>
    </source>
</evidence>
<sequence>MNPLAFPVLHLAPLLDSFPPLKSVKQLCSKLSAVVAITDSTVALKDSLEAWLSWADIIAIGVEKGAFSYHPPEIHDGKLVVEPPRSIHEEGLKSWEDCLVGSFIEKKEKQSKLDTANAQMEQLASNLVEKDIPVIHSTATLVRSVPDAAFPNKEVHTSNSFSALGDASMNPVIDISVNHVIETRMARAASQGVAAVTKAEATKEEVKFLNAIYADPYSDAGRQTLWDELILFSKALPAVPWLVGGDFNDIRSPSKRSDAASIQKESLSFHDKLNAVELHDIPSSGSYFTWCNNREDGPITKKLDCLMVNDVWFDLFPCTNVELLPPSCSDHCAGLEKQKLHLIQADLLANPFAEMVQVEHDQLPVDMANSLFHPITEEEIKVLVFSSLGNRSLGLDGFTVEFYKAAWSIVGDLVVKAIKEFFSPGQLLKEVNSTIISLVPKIQNPTKMTDFRPIACSCVTTPKFSVVFNGNLCGYFSGEKGVRQGDPLSLYIFVVCMEVLSRMLNKAAEEGKFAYHPKCKTVQLTLLCFADDLMIFTDGSLAFLNAIDVVLTHFY</sequence>
<dbReference type="Gene3D" id="3.60.10.10">
    <property type="entry name" value="Endonuclease/exonuclease/phosphatase"/>
    <property type="match status" value="1"/>
</dbReference>
<protein>
    <recommendedName>
        <fullName evidence="1">Reverse transcriptase domain-containing protein</fullName>
    </recommendedName>
</protein>
<dbReference type="InterPro" id="IPR036691">
    <property type="entry name" value="Endo/exonu/phosph_ase_sf"/>
</dbReference>
<comment type="caution">
    <text evidence="2">The sequence shown here is derived from an EMBL/GenBank/DDBJ whole genome shotgun (WGS) entry which is preliminary data.</text>
</comment>